<dbReference type="InterPro" id="IPR033803">
    <property type="entry name" value="CBD-like_Golvesin-Xly"/>
</dbReference>
<feature type="region of interest" description="Disordered" evidence="1">
    <location>
        <begin position="326"/>
        <end position="362"/>
    </location>
</feature>
<dbReference type="Gene3D" id="2.70.70.10">
    <property type="entry name" value="Glucose Permease (Domain IIA)"/>
    <property type="match status" value="1"/>
</dbReference>
<dbReference type="PANTHER" id="PTHR21666">
    <property type="entry name" value="PEPTIDASE-RELATED"/>
    <property type="match status" value="1"/>
</dbReference>
<organism evidence="5 6">
    <name type="scientific">Enhygromyxa salina</name>
    <dbReference type="NCBI Taxonomy" id="215803"/>
    <lineage>
        <taxon>Bacteria</taxon>
        <taxon>Pseudomonadati</taxon>
        <taxon>Myxococcota</taxon>
        <taxon>Polyangia</taxon>
        <taxon>Nannocystales</taxon>
        <taxon>Nannocystaceae</taxon>
        <taxon>Enhygromyxa</taxon>
    </lineage>
</organism>
<dbReference type="Proteomes" id="UP000238823">
    <property type="component" value="Unassembled WGS sequence"/>
</dbReference>
<dbReference type="PANTHER" id="PTHR21666:SF270">
    <property type="entry name" value="MUREIN HYDROLASE ACTIVATOR ENVC"/>
    <property type="match status" value="1"/>
</dbReference>
<dbReference type="Pfam" id="PF25275">
    <property type="entry name" value="Golvesin_C"/>
    <property type="match status" value="1"/>
</dbReference>
<evidence type="ECO:0000313" key="5">
    <source>
        <dbReference type="EMBL" id="PRQ05250.1"/>
    </source>
</evidence>
<dbReference type="OrthoDB" id="9815245at2"/>
<dbReference type="SUPFAM" id="SSF51261">
    <property type="entry name" value="Duplicated hybrid motif"/>
    <property type="match status" value="1"/>
</dbReference>
<protein>
    <submittedName>
        <fullName evidence="5">Murein DD-endopeptidase MepM</fullName>
        <ecNumber evidence="5">3.4.24.-</ecNumber>
    </submittedName>
</protein>
<evidence type="ECO:0000256" key="2">
    <source>
        <dbReference type="SAM" id="SignalP"/>
    </source>
</evidence>
<feature type="domain" description="Golvesin/Xly CBD-like" evidence="4">
    <location>
        <begin position="203"/>
        <end position="320"/>
    </location>
</feature>
<feature type="compositionally biased region" description="Acidic residues" evidence="1">
    <location>
        <begin position="328"/>
        <end position="346"/>
    </location>
</feature>
<keyword evidence="5" id="KW-0378">Hydrolase</keyword>
<feature type="chain" id="PRO_5015752485" evidence="2">
    <location>
        <begin position="17"/>
        <end position="464"/>
    </location>
</feature>
<dbReference type="CDD" id="cd12797">
    <property type="entry name" value="M23_peptidase"/>
    <property type="match status" value="1"/>
</dbReference>
<accession>A0A2S9YJL2</accession>
<feature type="region of interest" description="Disordered" evidence="1">
    <location>
        <begin position="396"/>
        <end position="415"/>
    </location>
</feature>
<proteinExistence type="predicted"/>
<comment type="caution">
    <text evidence="5">The sequence shown here is derived from an EMBL/GenBank/DDBJ whole genome shotgun (WGS) entry which is preliminary data.</text>
</comment>
<keyword evidence="2" id="KW-0732">Signal</keyword>
<dbReference type="InterPro" id="IPR011055">
    <property type="entry name" value="Dup_hybrid_motif"/>
</dbReference>
<evidence type="ECO:0000313" key="6">
    <source>
        <dbReference type="Proteomes" id="UP000238823"/>
    </source>
</evidence>
<reference evidence="5 6" key="1">
    <citation type="submission" date="2018-03" db="EMBL/GenBank/DDBJ databases">
        <title>Draft Genome Sequences of the Obligatory Marine Myxobacteria Enhygromyxa salina SWB007.</title>
        <authorList>
            <person name="Poehlein A."/>
            <person name="Moghaddam J.A."/>
            <person name="Harms H."/>
            <person name="Alanjari M."/>
            <person name="Koenig G.M."/>
            <person name="Daniel R."/>
            <person name="Schaeberle T.F."/>
        </authorList>
    </citation>
    <scope>NUCLEOTIDE SEQUENCE [LARGE SCALE GENOMIC DNA]</scope>
    <source>
        <strain evidence="5 6">SWB007</strain>
    </source>
</reference>
<dbReference type="InterPro" id="IPR024038">
    <property type="entry name" value="MYXO-CTERM"/>
</dbReference>
<evidence type="ECO:0000256" key="1">
    <source>
        <dbReference type="SAM" id="MobiDB-lite"/>
    </source>
</evidence>
<dbReference type="GO" id="GO:0004222">
    <property type="term" value="F:metalloendopeptidase activity"/>
    <property type="evidence" value="ECO:0007669"/>
    <property type="project" value="TreeGrafter"/>
</dbReference>
<gene>
    <name evidence="5" type="primary">mepM_1</name>
    <name evidence="5" type="ORF">ENSA7_47000</name>
</gene>
<dbReference type="EMBL" id="PVNL01000096">
    <property type="protein sequence ID" value="PRQ05250.1"/>
    <property type="molecule type" value="Genomic_DNA"/>
</dbReference>
<feature type="domain" description="M23ase beta-sheet core" evidence="3">
    <location>
        <begin position="48"/>
        <end position="144"/>
    </location>
</feature>
<dbReference type="AlphaFoldDB" id="A0A2S9YJL2"/>
<feature type="signal peptide" evidence="2">
    <location>
        <begin position="1"/>
        <end position="16"/>
    </location>
</feature>
<evidence type="ECO:0000259" key="4">
    <source>
        <dbReference type="Pfam" id="PF25275"/>
    </source>
</evidence>
<dbReference type="InterPro" id="IPR050570">
    <property type="entry name" value="Cell_wall_metabolism_enzyme"/>
</dbReference>
<sequence>MLSLALSLVLPSIVAAGPVLELPWPCGATYSCTQSNGGQTSHTGFAQYAWDFGMPLGTDILAVRGGTVLLMKMNSMVGGCSNQYASDANYVVIDHGDGTAGLYMHVEGNSSNFQVGQNVEAGAVIARVGQTGWTCGPHLHYQTQQICGSWWCQSVPSEFFGAGTIAYPESAVSENCGPCTASLNGGQTTISESEVQCFDRLTKWWWEAGEGLDNHHWYTYATAAGQPETLGRWRFSVDTPGDYEVEVHVPATAQSTGATYAVHHAGGVDQVALNQAANKSWQLLGSFYFDGGGDEYIELPDNTGEPEGDLIPLAFDSVRFTYVIGGDGDGDTGDSGDGDGDGDTGDGDSGSGDGDPGDGDSGDGCQLGEAGCMCTMGGGCDPGLICLQGYCTPDNSSSGDSDTGGAGGDDFGGDDGLDFRGTPGCACATAAAPNPREGLLAMPLALLGLAWVARRRPHTIEAPS</sequence>
<dbReference type="EC" id="3.4.24.-" evidence="5"/>
<dbReference type="InterPro" id="IPR016047">
    <property type="entry name" value="M23ase_b-sheet_dom"/>
</dbReference>
<name>A0A2S9YJL2_9BACT</name>
<evidence type="ECO:0000259" key="3">
    <source>
        <dbReference type="Pfam" id="PF01551"/>
    </source>
</evidence>
<dbReference type="Pfam" id="PF01551">
    <property type="entry name" value="Peptidase_M23"/>
    <property type="match status" value="1"/>
</dbReference>
<dbReference type="RefSeq" id="WP_106091618.1">
    <property type="nucleotide sequence ID" value="NZ_PVNL01000096.1"/>
</dbReference>
<dbReference type="NCBIfam" id="TIGR03901">
    <property type="entry name" value="MYXO-CTERM"/>
    <property type="match status" value="1"/>
</dbReference>